<dbReference type="GeneID" id="59345547"/>
<organism evidence="1 2">
    <name type="scientific">Mycena indigotica</name>
    <dbReference type="NCBI Taxonomy" id="2126181"/>
    <lineage>
        <taxon>Eukaryota</taxon>
        <taxon>Fungi</taxon>
        <taxon>Dikarya</taxon>
        <taxon>Basidiomycota</taxon>
        <taxon>Agaricomycotina</taxon>
        <taxon>Agaricomycetes</taxon>
        <taxon>Agaricomycetidae</taxon>
        <taxon>Agaricales</taxon>
        <taxon>Marasmiineae</taxon>
        <taxon>Mycenaceae</taxon>
        <taxon>Mycena</taxon>
    </lineage>
</organism>
<keyword evidence="2" id="KW-1185">Reference proteome</keyword>
<accession>A0A8H6SQ64</accession>
<dbReference type="AlphaFoldDB" id="A0A8H6SQ64"/>
<dbReference type="Proteomes" id="UP000636479">
    <property type="component" value="Unassembled WGS sequence"/>
</dbReference>
<evidence type="ECO:0000313" key="1">
    <source>
        <dbReference type="EMBL" id="KAF7303980.1"/>
    </source>
</evidence>
<name>A0A8H6SQ64_9AGAR</name>
<reference evidence="1" key="1">
    <citation type="submission" date="2020-05" db="EMBL/GenBank/DDBJ databases">
        <title>Mycena genomes resolve the evolution of fungal bioluminescence.</title>
        <authorList>
            <person name="Tsai I.J."/>
        </authorList>
    </citation>
    <scope>NUCLEOTIDE SEQUENCE</scope>
    <source>
        <strain evidence="1">171206Taipei</strain>
    </source>
</reference>
<comment type="caution">
    <text evidence="1">The sequence shown here is derived from an EMBL/GenBank/DDBJ whole genome shotgun (WGS) entry which is preliminary data.</text>
</comment>
<gene>
    <name evidence="1" type="ORF">MIND_00629000</name>
</gene>
<dbReference type="RefSeq" id="XP_037220952.1">
    <property type="nucleotide sequence ID" value="XM_037363031.1"/>
</dbReference>
<protein>
    <submittedName>
        <fullName evidence="1">F-box domain-containing protein</fullName>
    </submittedName>
</protein>
<dbReference type="SUPFAM" id="SSF52047">
    <property type="entry name" value="RNI-like"/>
    <property type="match status" value="1"/>
</dbReference>
<evidence type="ECO:0000313" key="2">
    <source>
        <dbReference type="Proteomes" id="UP000636479"/>
    </source>
</evidence>
<sequence>MDQLEPSLPPELEREVFKIAAWTYPSTIPALLLVSKRVFAWTEALLFHTVAATDEAQILALKTKSLEILRTSIRNLCLDDGPSQWSQSEILTTLETCVQVRRIALGSMYCGPQILPYLSQMRLDHLAVCLHALFGGHDLPYWDVDSALFATVTHLDISDDINVCSAASSTCGSHLVQHLVALPSLTHLRLPGILPDDIAECFRTWSQLQVLLISHSNSIRRRIRLARWLRQSCLYDDSRVVLVVRASGRNDWEDGTRGLRDQWARADELVAHRTKWKIEWKRFCLDFIG</sequence>
<proteinExistence type="predicted"/>
<dbReference type="EMBL" id="JACAZF010000005">
    <property type="protein sequence ID" value="KAF7303980.1"/>
    <property type="molecule type" value="Genomic_DNA"/>
</dbReference>
<dbReference type="OrthoDB" id="3145912at2759"/>